<name>A0A2R4S931_9ACTN</name>
<dbReference type="CDD" id="cd02138">
    <property type="entry name" value="TdsD-like"/>
    <property type="match status" value="1"/>
</dbReference>
<dbReference type="AlphaFoldDB" id="A0A2R4S931"/>
<dbReference type="PANTHER" id="PTHR43673:SF10">
    <property type="entry name" value="NADH DEHYDROGENASE_NAD(P)H NITROREDUCTASE XCC3605-RELATED"/>
    <property type="match status" value="1"/>
</dbReference>
<evidence type="ECO:0000259" key="3">
    <source>
        <dbReference type="Pfam" id="PF00881"/>
    </source>
</evidence>
<dbReference type="Gene3D" id="3.40.109.10">
    <property type="entry name" value="NADH Oxidase"/>
    <property type="match status" value="1"/>
</dbReference>
<accession>A0A2R4S931</accession>
<evidence type="ECO:0000256" key="1">
    <source>
        <dbReference type="ARBA" id="ARBA00007118"/>
    </source>
</evidence>
<reference evidence="4" key="1">
    <citation type="journal article" date="2018" name="Nature">
        <title>A distinct abundant group of microbial rhodopsins discovered using functional metagenomics.</title>
        <authorList>
            <person name="Pushkarev A."/>
            <person name="Inoue K."/>
            <person name="Larom S."/>
            <person name="Flores-Uribe J."/>
            <person name="Singh M."/>
            <person name="Konno M."/>
            <person name="Tomido S."/>
            <person name="Ito S."/>
            <person name="Nakamura R."/>
            <person name="Tsunoda S.P."/>
            <person name="Philsof A."/>
            <person name="Sharon I."/>
            <person name="Yutin N."/>
            <person name="Koonin E.V."/>
            <person name="Kandori H."/>
            <person name="Beja O."/>
        </authorList>
    </citation>
    <scope>NUCLEOTIDE SEQUENCE</scope>
</reference>
<evidence type="ECO:0000256" key="2">
    <source>
        <dbReference type="ARBA" id="ARBA00023002"/>
    </source>
</evidence>
<sequence length="190" mass="20728">MSVPHKPASTDAKLHELIANRWSPRSFNPEHTLTDSEITSLLEAARWAPSSMNAQPWRFLVGKRGDKNFSALVSTLKDTNTQWSPNSSAIILVAVTAEKVSKVEIFDAGLAVAALCLQATAMGLHTHQMGGFSKSKVKEVFSLPDNIEPVVLINVGQISDPTNLSQALKERELAPRSRKTLSELTLKGLE</sequence>
<comment type="similarity">
    <text evidence="1">Belongs to the nitroreductase family.</text>
</comment>
<feature type="domain" description="Nitroreductase" evidence="3">
    <location>
        <begin position="94"/>
        <end position="156"/>
    </location>
</feature>
<proteinExistence type="inferred from homology"/>
<dbReference type="Pfam" id="PF00881">
    <property type="entry name" value="Nitroreductase"/>
    <property type="match status" value="2"/>
</dbReference>
<dbReference type="GO" id="GO:0016491">
    <property type="term" value="F:oxidoreductase activity"/>
    <property type="evidence" value="ECO:0007669"/>
    <property type="project" value="UniProtKB-KW"/>
</dbReference>
<feature type="domain" description="Nitroreductase" evidence="3">
    <location>
        <begin position="18"/>
        <end position="65"/>
    </location>
</feature>
<protein>
    <submittedName>
        <fullName evidence="4">Putative nitroreductase</fullName>
    </submittedName>
</protein>
<dbReference type="InterPro" id="IPR029479">
    <property type="entry name" value="Nitroreductase"/>
</dbReference>
<keyword evidence="2" id="KW-0560">Oxidoreductase</keyword>
<organism evidence="4">
    <name type="scientific">uncultured Actinomycetes bacterium</name>
    <dbReference type="NCBI Taxonomy" id="152507"/>
    <lineage>
        <taxon>Bacteria</taxon>
        <taxon>Bacillati</taxon>
        <taxon>Actinomycetota</taxon>
        <taxon>Actinomycetes</taxon>
        <taxon>environmental samples</taxon>
    </lineage>
</organism>
<evidence type="ECO:0000313" key="4">
    <source>
        <dbReference type="EMBL" id="AVZ43943.1"/>
    </source>
</evidence>
<dbReference type="EMBL" id="MF737519">
    <property type="protein sequence ID" value="AVZ43943.1"/>
    <property type="molecule type" value="Genomic_DNA"/>
</dbReference>
<dbReference type="InterPro" id="IPR000415">
    <property type="entry name" value="Nitroreductase-like"/>
</dbReference>
<dbReference type="SUPFAM" id="SSF55469">
    <property type="entry name" value="FMN-dependent nitroreductase-like"/>
    <property type="match status" value="1"/>
</dbReference>
<dbReference type="PANTHER" id="PTHR43673">
    <property type="entry name" value="NAD(P)H NITROREDUCTASE YDGI-RELATED"/>
    <property type="match status" value="1"/>
</dbReference>